<evidence type="ECO:0000256" key="2">
    <source>
        <dbReference type="ARBA" id="ARBA00023002"/>
    </source>
</evidence>
<evidence type="ECO:0000256" key="1">
    <source>
        <dbReference type="ARBA" id="ARBA00005854"/>
    </source>
</evidence>
<keyword evidence="7" id="KW-1185">Reference proteome</keyword>
<feature type="domain" description="D-isomer specific 2-hydroxyacid dehydrogenase catalytic" evidence="4">
    <location>
        <begin position="34"/>
        <end position="346"/>
    </location>
</feature>
<keyword evidence="6" id="KW-0670">Pyruvate</keyword>
<dbReference type="InterPro" id="IPR029752">
    <property type="entry name" value="D-isomer_DH_CS1"/>
</dbReference>
<dbReference type="Pfam" id="PF00389">
    <property type="entry name" value="2-Hacid_dh"/>
    <property type="match status" value="1"/>
</dbReference>
<proteinExistence type="inferred from homology"/>
<dbReference type="CDD" id="cd05301">
    <property type="entry name" value="GDH"/>
    <property type="match status" value="1"/>
</dbReference>
<dbReference type="AlphaFoldDB" id="A0A2S5D5M4"/>
<gene>
    <name evidence="6" type="primary">ghrB_1</name>
    <name evidence="6" type="ORF">LYSIN_03061</name>
</gene>
<dbReference type="PANTHER" id="PTHR10996">
    <property type="entry name" value="2-HYDROXYACID DEHYDROGENASE-RELATED"/>
    <property type="match status" value="1"/>
</dbReference>
<dbReference type="GO" id="GO:0051287">
    <property type="term" value="F:NAD binding"/>
    <property type="evidence" value="ECO:0007669"/>
    <property type="project" value="InterPro"/>
</dbReference>
<dbReference type="SUPFAM" id="SSF52283">
    <property type="entry name" value="Formate/glycerate dehydrogenase catalytic domain-like"/>
    <property type="match status" value="1"/>
</dbReference>
<dbReference type="InterPro" id="IPR050223">
    <property type="entry name" value="D-isomer_2-hydroxyacid_DH"/>
</dbReference>
<keyword evidence="2 3" id="KW-0560">Oxidoreductase</keyword>
<dbReference type="InterPro" id="IPR006140">
    <property type="entry name" value="D-isomer_DH_NAD-bd"/>
</dbReference>
<dbReference type="EMBL" id="PGLV01000001">
    <property type="protein sequence ID" value="POZ58277.1"/>
    <property type="molecule type" value="Genomic_DNA"/>
</dbReference>
<dbReference type="GO" id="GO:0016618">
    <property type="term" value="F:hydroxypyruvate reductase [NAD(P)H] activity"/>
    <property type="evidence" value="ECO:0007669"/>
    <property type="project" value="TreeGrafter"/>
</dbReference>
<dbReference type="GO" id="GO:0005829">
    <property type="term" value="C:cytosol"/>
    <property type="evidence" value="ECO:0007669"/>
    <property type="project" value="TreeGrafter"/>
</dbReference>
<dbReference type="SUPFAM" id="SSF51735">
    <property type="entry name" value="NAD(P)-binding Rossmann-fold domains"/>
    <property type="match status" value="1"/>
</dbReference>
<dbReference type="Pfam" id="PF02826">
    <property type="entry name" value="2-Hacid_dh_C"/>
    <property type="match status" value="1"/>
</dbReference>
<reference evidence="6 7" key="1">
    <citation type="submission" date="2017-11" db="EMBL/GenBank/DDBJ databases">
        <title>Genome sequence of Lysinibacillus sphaericus, a lignin-degrading bacteria isolated from municipal solid waste soil.</title>
        <authorList>
            <person name="Persinoti G.F."/>
            <person name="Paixao D.A."/>
            <person name="Bugg T.D."/>
            <person name="Squina F.M."/>
        </authorList>
    </citation>
    <scope>NUCLEOTIDE SEQUENCE [LARGE SCALE GENOMIC DNA]</scope>
    <source>
        <strain evidence="6 7">A1</strain>
    </source>
</reference>
<accession>A0A2S5D5M4</accession>
<evidence type="ECO:0000259" key="5">
    <source>
        <dbReference type="Pfam" id="PF02826"/>
    </source>
</evidence>
<evidence type="ECO:0000256" key="3">
    <source>
        <dbReference type="RuleBase" id="RU003719"/>
    </source>
</evidence>
<dbReference type="PANTHER" id="PTHR10996:SF283">
    <property type="entry name" value="GLYOXYLATE_HYDROXYPYRUVATE REDUCTASE B"/>
    <property type="match status" value="1"/>
</dbReference>
<evidence type="ECO:0000313" key="7">
    <source>
        <dbReference type="Proteomes" id="UP000237319"/>
    </source>
</evidence>
<dbReference type="Proteomes" id="UP000237319">
    <property type="component" value="Unassembled WGS sequence"/>
</dbReference>
<dbReference type="EC" id="1.1.1.79" evidence="6"/>
<organism evidence="6 7">
    <name type="scientific">Lysinibacillus sphaericus</name>
    <name type="common">Bacillus sphaericus</name>
    <dbReference type="NCBI Taxonomy" id="1421"/>
    <lineage>
        <taxon>Bacteria</taxon>
        <taxon>Bacillati</taxon>
        <taxon>Bacillota</taxon>
        <taxon>Bacilli</taxon>
        <taxon>Bacillales</taxon>
        <taxon>Bacillaceae</taxon>
        <taxon>Lysinibacillus</taxon>
    </lineage>
</organism>
<dbReference type="FunFam" id="3.40.50.720:FF:000462">
    <property type="entry name" value="Glyoxylate reductase (NADP+)"/>
    <property type="match status" value="1"/>
</dbReference>
<comment type="caution">
    <text evidence="6">The sequence shown here is derived from an EMBL/GenBank/DDBJ whole genome shotgun (WGS) entry which is preliminary data.</text>
</comment>
<dbReference type="InterPro" id="IPR006139">
    <property type="entry name" value="D-isomer_2_OHA_DH_cat_dom"/>
</dbReference>
<dbReference type="InterPro" id="IPR036291">
    <property type="entry name" value="NAD(P)-bd_dom_sf"/>
</dbReference>
<comment type="similarity">
    <text evidence="1 3">Belongs to the D-isomer specific 2-hydroxyacid dehydrogenase family.</text>
</comment>
<dbReference type="GO" id="GO:0030267">
    <property type="term" value="F:glyoxylate reductase (NADPH) activity"/>
    <property type="evidence" value="ECO:0007669"/>
    <property type="project" value="UniProtKB-EC"/>
</dbReference>
<evidence type="ECO:0000313" key="6">
    <source>
        <dbReference type="EMBL" id="POZ58277.1"/>
    </source>
</evidence>
<sequence>MKKLACDLPILVLRYRQNGETNKGCWMMKKKLFITRKFPAQFVEPLEEHYDIEQWEEEETVIPRAKLLAAVANCEVLWVTIADQVDEELLSHAPNLKLVTNLAVGFNNIDVPALRKRGIMATNTPGVLTNTTADLVFGLLLATARRIPESERYLREGKWQSWYPMQLVGKDVSGATIGIIGMGRIGQAVARRAKGFDMKVLYHNRRRRHEAEEMYGFCYASLEELLTKSDFVVIMTPYNKDTVGLIGAKELALMQEDAVLINASRGGIIDENALYDTLKNGKLWAAGLDVFEQEPVALDHPLLTLPNVVVLPHIGSASLKTRTAMLMLNVNALMAYGQGKPLSNRID</sequence>
<feature type="domain" description="D-isomer specific 2-hydroxyacid dehydrogenase NAD-binding" evidence="5">
    <location>
        <begin position="137"/>
        <end position="315"/>
    </location>
</feature>
<dbReference type="PROSITE" id="PS00671">
    <property type="entry name" value="D_2_HYDROXYACID_DH_3"/>
    <property type="match status" value="1"/>
</dbReference>
<protein>
    <submittedName>
        <fullName evidence="6">Glyoxylate/hydroxypyruvate reductase B</fullName>
        <ecNumber evidence="6">1.1.1.79</ecNumber>
    </submittedName>
</protein>
<dbReference type="PROSITE" id="PS00065">
    <property type="entry name" value="D_2_HYDROXYACID_DH_1"/>
    <property type="match status" value="1"/>
</dbReference>
<name>A0A2S5D5M4_LYSSH</name>
<evidence type="ECO:0000259" key="4">
    <source>
        <dbReference type="Pfam" id="PF00389"/>
    </source>
</evidence>
<dbReference type="InterPro" id="IPR029753">
    <property type="entry name" value="D-isomer_DH_CS"/>
</dbReference>
<dbReference type="Gene3D" id="3.40.50.720">
    <property type="entry name" value="NAD(P)-binding Rossmann-like Domain"/>
    <property type="match status" value="2"/>
</dbReference>